<gene>
    <name evidence="17" type="primary">LOC107797151</name>
</gene>
<dbReference type="RefSeq" id="XP_016475502.1">
    <property type="nucleotide sequence ID" value="XM_016620016.1"/>
</dbReference>
<dbReference type="Gene3D" id="1.10.510.10">
    <property type="entry name" value="Transferase(Phosphotransferase) domain 1"/>
    <property type="match status" value="1"/>
</dbReference>
<keyword evidence="10" id="KW-0067">ATP-binding</keyword>
<evidence type="ECO:0000256" key="4">
    <source>
        <dbReference type="ARBA" id="ARBA00022614"/>
    </source>
</evidence>
<dbReference type="STRING" id="4097.A0A1S4AFQ6"/>
<dbReference type="GO" id="GO:0005524">
    <property type="term" value="F:ATP binding"/>
    <property type="evidence" value="ECO:0007669"/>
    <property type="project" value="UniProtKB-KW"/>
</dbReference>
<protein>
    <recommendedName>
        <fullName evidence="2">non-specific serine/threonine protein kinase</fullName>
        <ecNumber evidence="2">2.7.11.1</ecNumber>
    </recommendedName>
</protein>
<dbReference type="PaxDb" id="4097-A0A1S4AFQ6"/>
<evidence type="ECO:0000256" key="8">
    <source>
        <dbReference type="ARBA" id="ARBA00022741"/>
    </source>
</evidence>
<feature type="compositionally biased region" description="Polar residues" evidence="15">
    <location>
        <begin position="74"/>
        <end position="86"/>
    </location>
</feature>
<dbReference type="SUPFAM" id="SSF56112">
    <property type="entry name" value="Protein kinase-like (PK-like)"/>
    <property type="match status" value="1"/>
</dbReference>
<keyword evidence="5" id="KW-0808">Transferase</keyword>
<dbReference type="EC" id="2.7.11.1" evidence="2"/>
<keyword evidence="4" id="KW-0433">Leucine-rich repeat</keyword>
<dbReference type="AlphaFoldDB" id="A0A1S4AFQ6"/>
<dbReference type="PANTHER" id="PTHR27008">
    <property type="entry name" value="OS04G0122200 PROTEIN"/>
    <property type="match status" value="1"/>
</dbReference>
<name>A0A1S4AFQ6_TOBAC</name>
<dbReference type="KEGG" id="nta:107797151"/>
<dbReference type="GO" id="GO:0004674">
    <property type="term" value="F:protein serine/threonine kinase activity"/>
    <property type="evidence" value="ECO:0007669"/>
    <property type="project" value="UniProtKB-KW"/>
</dbReference>
<evidence type="ECO:0000256" key="14">
    <source>
        <dbReference type="ARBA" id="ARBA00048679"/>
    </source>
</evidence>
<evidence type="ECO:0000256" key="2">
    <source>
        <dbReference type="ARBA" id="ARBA00012513"/>
    </source>
</evidence>
<dbReference type="FunFam" id="1.10.510.10:FF:001023">
    <property type="entry name" value="Os07g0541700 protein"/>
    <property type="match status" value="1"/>
</dbReference>
<dbReference type="PROSITE" id="PS50011">
    <property type="entry name" value="PROTEIN_KINASE_DOM"/>
    <property type="match status" value="1"/>
</dbReference>
<evidence type="ECO:0000256" key="15">
    <source>
        <dbReference type="SAM" id="MobiDB-lite"/>
    </source>
</evidence>
<keyword evidence="3" id="KW-0723">Serine/threonine-protein kinase</keyword>
<feature type="compositionally biased region" description="Low complexity" evidence="15">
    <location>
        <begin position="87"/>
        <end position="98"/>
    </location>
</feature>
<dbReference type="FunFam" id="3.30.200.20:FF:000661">
    <property type="entry name" value="Serine-threonine protein kinase plant-type"/>
    <property type="match status" value="1"/>
</dbReference>
<organism evidence="17">
    <name type="scientific">Nicotiana tabacum</name>
    <name type="common">Common tobacco</name>
    <dbReference type="NCBI Taxonomy" id="4097"/>
    <lineage>
        <taxon>Eukaryota</taxon>
        <taxon>Viridiplantae</taxon>
        <taxon>Streptophyta</taxon>
        <taxon>Embryophyta</taxon>
        <taxon>Tracheophyta</taxon>
        <taxon>Spermatophyta</taxon>
        <taxon>Magnoliopsida</taxon>
        <taxon>eudicotyledons</taxon>
        <taxon>Gunneridae</taxon>
        <taxon>Pentapetalae</taxon>
        <taxon>asterids</taxon>
        <taxon>lamiids</taxon>
        <taxon>Solanales</taxon>
        <taxon>Solanaceae</taxon>
        <taxon>Nicotianoideae</taxon>
        <taxon>Nicotianeae</taxon>
        <taxon>Nicotiana</taxon>
    </lineage>
</organism>
<reference evidence="17" key="1">
    <citation type="submission" date="2025-08" db="UniProtKB">
        <authorList>
            <consortium name="RefSeq"/>
        </authorList>
    </citation>
    <scope>IDENTIFICATION</scope>
</reference>
<evidence type="ECO:0000256" key="7">
    <source>
        <dbReference type="ARBA" id="ARBA00022737"/>
    </source>
</evidence>
<feature type="region of interest" description="Disordered" evidence="15">
    <location>
        <begin position="56"/>
        <end position="113"/>
    </location>
</feature>
<dbReference type="InterPro" id="IPR051809">
    <property type="entry name" value="Plant_receptor-like_S/T_kinase"/>
</dbReference>
<dbReference type="PROSITE" id="PS00108">
    <property type="entry name" value="PROTEIN_KINASE_ST"/>
    <property type="match status" value="1"/>
</dbReference>
<keyword evidence="6" id="KW-0812">Transmembrane</keyword>
<evidence type="ECO:0000256" key="10">
    <source>
        <dbReference type="ARBA" id="ARBA00022840"/>
    </source>
</evidence>
<comment type="catalytic activity">
    <reaction evidence="13">
        <text>L-threonyl-[protein] + ATP = O-phospho-L-threonyl-[protein] + ADP + H(+)</text>
        <dbReference type="Rhea" id="RHEA:46608"/>
        <dbReference type="Rhea" id="RHEA-COMP:11060"/>
        <dbReference type="Rhea" id="RHEA-COMP:11605"/>
        <dbReference type="ChEBI" id="CHEBI:15378"/>
        <dbReference type="ChEBI" id="CHEBI:30013"/>
        <dbReference type="ChEBI" id="CHEBI:30616"/>
        <dbReference type="ChEBI" id="CHEBI:61977"/>
        <dbReference type="ChEBI" id="CHEBI:456216"/>
        <dbReference type="EC" id="2.7.11.1"/>
    </reaction>
</comment>
<dbReference type="OrthoDB" id="676979at2759"/>
<dbReference type="GO" id="GO:0016020">
    <property type="term" value="C:membrane"/>
    <property type="evidence" value="ECO:0007669"/>
    <property type="project" value="UniProtKB-SubCell"/>
</dbReference>
<evidence type="ECO:0000256" key="1">
    <source>
        <dbReference type="ARBA" id="ARBA00004370"/>
    </source>
</evidence>
<dbReference type="PANTHER" id="PTHR27008:SF585">
    <property type="entry name" value="PROTEIN KINASE DOMAIN-CONTAINING PROTEIN"/>
    <property type="match status" value="1"/>
</dbReference>
<accession>A0A1S4AFQ6</accession>
<dbReference type="Gene3D" id="3.30.200.20">
    <property type="entry name" value="Phosphorylase Kinase, domain 1"/>
    <property type="match status" value="1"/>
</dbReference>
<evidence type="ECO:0000256" key="9">
    <source>
        <dbReference type="ARBA" id="ARBA00022777"/>
    </source>
</evidence>
<comment type="catalytic activity">
    <reaction evidence="14">
        <text>L-seryl-[protein] + ATP = O-phospho-L-seryl-[protein] + ADP + H(+)</text>
        <dbReference type="Rhea" id="RHEA:17989"/>
        <dbReference type="Rhea" id="RHEA-COMP:9863"/>
        <dbReference type="Rhea" id="RHEA-COMP:11604"/>
        <dbReference type="ChEBI" id="CHEBI:15378"/>
        <dbReference type="ChEBI" id="CHEBI:29999"/>
        <dbReference type="ChEBI" id="CHEBI:30616"/>
        <dbReference type="ChEBI" id="CHEBI:83421"/>
        <dbReference type="ChEBI" id="CHEBI:456216"/>
        <dbReference type="EC" id="2.7.11.1"/>
    </reaction>
</comment>
<dbReference type="InterPro" id="IPR000719">
    <property type="entry name" value="Prot_kinase_dom"/>
</dbReference>
<keyword evidence="12" id="KW-0472">Membrane</keyword>
<proteinExistence type="predicted"/>
<keyword evidence="8" id="KW-0547">Nucleotide-binding</keyword>
<evidence type="ECO:0000259" key="16">
    <source>
        <dbReference type="PROSITE" id="PS50011"/>
    </source>
</evidence>
<dbReference type="SMR" id="A0A1S4AFQ6"/>
<evidence type="ECO:0000256" key="13">
    <source>
        <dbReference type="ARBA" id="ARBA00047899"/>
    </source>
</evidence>
<comment type="subcellular location">
    <subcellularLocation>
        <location evidence="1">Membrane</location>
    </subcellularLocation>
</comment>
<evidence type="ECO:0000256" key="3">
    <source>
        <dbReference type="ARBA" id="ARBA00022527"/>
    </source>
</evidence>
<feature type="domain" description="Protein kinase" evidence="16">
    <location>
        <begin position="177"/>
        <end position="332"/>
    </location>
</feature>
<keyword evidence="9" id="KW-0418">Kinase</keyword>
<sequence>MAGSFCCRFPCIIASSLEPSLHMSLPFNVRATWPSSIGFATLQRVAIIDELPSSTAPVRSRRGDRLRSLGSISIRGSTSQTNVANPSSSRTRASSTHRSSARNRDSSEPIREPTVDEIIPAEFSFSTDRESSRNQVTSLVKQKYRKRNDQVIPLTDLYGQSHKRFSYYEIARGTNNFEESNLIGKGSLGMVYKGSFANGVVVAVKVFNAQVEDAFKRFDSECKVLRNIRHRNLVKVISSCANLDFKALVLEYMPNGDLDYLLYSHNNFLDLVQRLKIMVDVASALEYLHQGHSLVVVHCDLKPSNILLDGDMVARVSDFGISKLLTAPDPES</sequence>
<dbReference type="SMART" id="SM00220">
    <property type="entry name" value="S_TKc"/>
    <property type="match status" value="1"/>
</dbReference>
<evidence type="ECO:0000313" key="17">
    <source>
        <dbReference type="RefSeq" id="XP_016475502.1"/>
    </source>
</evidence>
<keyword evidence="11" id="KW-1133">Transmembrane helix</keyword>
<keyword evidence="7" id="KW-0677">Repeat</keyword>
<evidence type="ECO:0000256" key="6">
    <source>
        <dbReference type="ARBA" id="ARBA00022692"/>
    </source>
</evidence>
<evidence type="ECO:0000256" key="12">
    <source>
        <dbReference type="ARBA" id="ARBA00023136"/>
    </source>
</evidence>
<evidence type="ECO:0000256" key="11">
    <source>
        <dbReference type="ARBA" id="ARBA00022989"/>
    </source>
</evidence>
<feature type="compositionally biased region" description="Basic and acidic residues" evidence="15">
    <location>
        <begin position="102"/>
        <end position="113"/>
    </location>
</feature>
<dbReference type="InterPro" id="IPR008271">
    <property type="entry name" value="Ser/Thr_kinase_AS"/>
</dbReference>
<dbReference type="InterPro" id="IPR011009">
    <property type="entry name" value="Kinase-like_dom_sf"/>
</dbReference>
<dbReference type="Pfam" id="PF00069">
    <property type="entry name" value="Pkinase"/>
    <property type="match status" value="1"/>
</dbReference>
<evidence type="ECO:0000256" key="5">
    <source>
        <dbReference type="ARBA" id="ARBA00022679"/>
    </source>
</evidence>